<dbReference type="Pfam" id="PF09989">
    <property type="entry name" value="DUF2229"/>
    <property type="match status" value="1"/>
</dbReference>
<dbReference type="PANTHER" id="PTHR32329:SF7">
    <property type="entry name" value="ACTIVATOR OF 2-HYDROXYACYL-COA-HYDRATASE"/>
    <property type="match status" value="1"/>
</dbReference>
<dbReference type="RefSeq" id="WP_095134680.1">
    <property type="nucleotide sequence ID" value="NZ_NIBG01000016.1"/>
</dbReference>
<evidence type="ECO:0000256" key="3">
    <source>
        <dbReference type="ARBA" id="ARBA00023004"/>
    </source>
</evidence>
<dbReference type="CDD" id="cd24035">
    <property type="entry name" value="ASKHA_NBD_O66634-like_rpt2"/>
    <property type="match status" value="1"/>
</dbReference>
<dbReference type="PANTHER" id="PTHR32329">
    <property type="entry name" value="BIFUNCTIONAL PROTEIN [INCLUDES 2-HYDROXYACYL-COA DEHYDRATASE (N-TER) AND ITS ACTIVATOR DOMAIN (C_TERM)-RELATED"/>
    <property type="match status" value="1"/>
</dbReference>
<keyword evidence="4" id="KW-0411">Iron-sulfur</keyword>
<dbReference type="Gene3D" id="3.30.420.40">
    <property type="match status" value="4"/>
</dbReference>
<gene>
    <name evidence="7" type="ORF">CCE28_15685</name>
</gene>
<feature type="domain" description="DUF2229" evidence="6">
    <location>
        <begin position="632"/>
        <end position="847"/>
    </location>
</feature>
<accession>A0A267MHH4</accession>
<evidence type="ECO:0000256" key="2">
    <source>
        <dbReference type="ARBA" id="ARBA00022723"/>
    </source>
</evidence>
<protein>
    <submittedName>
        <fullName evidence="7">CoA activase</fullName>
    </submittedName>
</protein>
<dbReference type="OrthoDB" id="9802715at2"/>
<feature type="domain" description="ATPase BadF/BadG/BcrA/BcrD type" evidence="5">
    <location>
        <begin position="323"/>
        <end position="572"/>
    </location>
</feature>
<reference evidence="7 8" key="1">
    <citation type="submission" date="2017-06" db="EMBL/GenBank/DDBJ databases">
        <title>Draft genome sequence of anaerobic fermentative bacterium Anaeromicrobium sediminis DY2726D isolated from West Pacific Ocean sediments.</title>
        <authorList>
            <person name="Zeng X."/>
        </authorList>
    </citation>
    <scope>NUCLEOTIDE SEQUENCE [LARGE SCALE GENOMIC DNA]</scope>
    <source>
        <strain evidence="7 8">DY2726D</strain>
    </source>
</reference>
<comment type="cofactor">
    <cofactor evidence="1">
        <name>[4Fe-4S] cluster</name>
        <dbReference type="ChEBI" id="CHEBI:49883"/>
    </cofactor>
</comment>
<comment type="caution">
    <text evidence="7">The sequence shown here is derived from an EMBL/GenBank/DDBJ whole genome shotgun (WGS) entry which is preliminary data.</text>
</comment>
<evidence type="ECO:0000313" key="7">
    <source>
        <dbReference type="EMBL" id="PAB58378.1"/>
    </source>
</evidence>
<dbReference type="NCBIfam" id="TIGR00241">
    <property type="entry name" value="CoA_E_activ"/>
    <property type="match status" value="2"/>
</dbReference>
<dbReference type="GO" id="GO:0051536">
    <property type="term" value="F:iron-sulfur cluster binding"/>
    <property type="evidence" value="ECO:0007669"/>
    <property type="project" value="UniProtKB-KW"/>
</dbReference>
<keyword evidence="3" id="KW-0408">Iron</keyword>
<name>A0A267MHH4_9FIRM</name>
<dbReference type="InterPro" id="IPR018709">
    <property type="entry name" value="CoA_activase_DUF2229"/>
</dbReference>
<keyword evidence="2" id="KW-0479">Metal-binding</keyword>
<dbReference type="EMBL" id="NIBG01000016">
    <property type="protein sequence ID" value="PAB58378.1"/>
    <property type="molecule type" value="Genomic_DNA"/>
</dbReference>
<dbReference type="InterPro" id="IPR008275">
    <property type="entry name" value="CoA_E_activase_dom"/>
</dbReference>
<feature type="domain" description="ATPase BadF/BadG/BcrA/BcrD type" evidence="5">
    <location>
        <begin position="4"/>
        <end position="256"/>
    </location>
</feature>
<evidence type="ECO:0000259" key="6">
    <source>
        <dbReference type="Pfam" id="PF09989"/>
    </source>
</evidence>
<keyword evidence="8" id="KW-1185">Reference proteome</keyword>
<dbReference type="CDD" id="cd24034">
    <property type="entry name" value="ASKHA_NBD_O66634-like_rpt1"/>
    <property type="match status" value="1"/>
</dbReference>
<sequence>MYSLGIDIGYASIKLVIINEKNEIKETRYILHKGDMGTVLLKALEEVGELYGKDNISHIGLTGEGAKRFEKLNKDLWFNEVYCLVEGSLGINENIGSIIEIGAQSAKYIYDVSNRDKSRIGFAMNSSCSAGTGSFLEEQVSRLGLKLEDYSEYIKKATSIPRIAGRCSVFAKTDIIHHQQEGIKTEDMLLGLAYALVRNYKGSVIKKTPIKKPIIFAGGVGHNEGIIQALKDILDLEEGDLIIPKEFPVFGALGAAINVKEKGPTVTLDELIKFLVKEGENPSFRKMGNDFNQKPLHLRGKREILNKHRCKTIGKDEKVDAYLGIDIGSTSTNLVLMDEENEIITYRYLRTLGDSLNAVQKGLGSIYEEFGDRVTIKGMGTTGSGRYLVGKKAGSDVIVNEITAQAKAAITIDPEVDTIFEIGGQDSKYIQIEKGVVVDFEMNKICAAGTGSFIEEQAKKLDIAIEDYGDLALKSDNPIYLGERCTVFIEGNIANALAEGAKKEDIASGLSYSIVNNYLNRVVGTKKVGKKIFFQGGVTNNQAVVNAFESVLGKEIKVPPFFSVTGAYGVAILTKEKMKGQSTNFKGWYLDQNVKDESLEVSPKEKHSWIEEKMEKLFLKGYTGKIDPSKKTIGIPRVLFLHKLFTMFNVFFKELGFNVILSDQTNSHIVGLIQVYSLDETCYPIKLINGHVASLLDKGVDYIFLPSLYTMKHANSKTREDYSCTFMQTIPQMVNSVMDLENKGIELLAPALSFKFGKKYMAKTLMDMGAQLGKGKIKTISALQKGMGRLMEYENEVEKLGKDIIDNLKPDEKAFVIITRTYNIVDKGLNMGIPQKLREMGYKVLNLSNLPAHDHDISKEYPNMYWPFGQHIISGTQIVKQNPNLYAIYLSNHGCGPDSMIAHYVKDEMKGKPYLHIEVDEHESSVGVITRLEAFVNSIDGITSSGEEILPIEKYSKVVKHKNVNIGSNSQGVGKLYIPYLFPYGCIYKEIFKNKRIDAEVLPMTNEASLKIGKSYSMSKEYLSCLGLIGDVMSNIDEIRSNKGSIYIPKTEGSEVFGQYNRLLRQKLDEANYEDVKIVSPFMEDMLIDETHYGIDMGLGTIAGDLVMTSHIEVRQEYLDKVCDLIKRGKLNEQNLKEMAKDIYEDLKKRNYLKRVLALGEVNILFQPFLNEYRLKKIEEEHIKIIYQPLGELLWMRWNDYFIKEKKKNKSMKKHLYELQNIMGELHHILCEHSPYDKDLGEFVNGADSKLKLYAGGDGRYRFTKLYRHPENINGIMTIGSMYENTATILNILQKNFENEEIPPIINLDFDGTKHNTMETKINTFIHYI</sequence>
<dbReference type="InterPro" id="IPR043129">
    <property type="entry name" value="ATPase_NBD"/>
</dbReference>
<dbReference type="InterPro" id="IPR002731">
    <property type="entry name" value="ATPase_BadF"/>
</dbReference>
<evidence type="ECO:0000259" key="5">
    <source>
        <dbReference type="Pfam" id="PF01869"/>
    </source>
</evidence>
<dbReference type="Proteomes" id="UP000216024">
    <property type="component" value="Unassembled WGS sequence"/>
</dbReference>
<dbReference type="InterPro" id="IPR051805">
    <property type="entry name" value="Dehydratase_Activator_Redct"/>
</dbReference>
<evidence type="ECO:0000256" key="4">
    <source>
        <dbReference type="ARBA" id="ARBA00023014"/>
    </source>
</evidence>
<dbReference type="Pfam" id="PF01869">
    <property type="entry name" value="BcrAD_BadFG"/>
    <property type="match status" value="2"/>
</dbReference>
<dbReference type="Gene3D" id="3.40.50.11900">
    <property type="match status" value="1"/>
</dbReference>
<evidence type="ECO:0000313" key="8">
    <source>
        <dbReference type="Proteomes" id="UP000216024"/>
    </source>
</evidence>
<organism evidence="7 8">
    <name type="scientific">Anaeromicrobium sediminis</name>
    <dbReference type="NCBI Taxonomy" id="1478221"/>
    <lineage>
        <taxon>Bacteria</taxon>
        <taxon>Bacillati</taxon>
        <taxon>Bacillota</taxon>
        <taxon>Clostridia</taxon>
        <taxon>Peptostreptococcales</taxon>
        <taxon>Thermotaleaceae</taxon>
        <taxon>Anaeromicrobium</taxon>
    </lineage>
</organism>
<proteinExistence type="predicted"/>
<evidence type="ECO:0000256" key="1">
    <source>
        <dbReference type="ARBA" id="ARBA00001966"/>
    </source>
</evidence>
<dbReference type="SUPFAM" id="SSF53067">
    <property type="entry name" value="Actin-like ATPase domain"/>
    <property type="match status" value="2"/>
</dbReference>
<dbReference type="GO" id="GO:0046872">
    <property type="term" value="F:metal ion binding"/>
    <property type="evidence" value="ECO:0007669"/>
    <property type="project" value="UniProtKB-KW"/>
</dbReference>